<dbReference type="VEuPathDB" id="MicrosporidiaDB:DI09_215p10"/>
<dbReference type="SUPFAM" id="SSF56112">
    <property type="entry name" value="Protein kinase-like (PK-like)"/>
    <property type="match status" value="1"/>
</dbReference>
<comment type="caution">
    <text evidence="2">The sequence shown here is derived from an EMBL/GenBank/DDBJ whole genome shotgun (WGS) entry which is preliminary data.</text>
</comment>
<feature type="domain" description="ABC1 atypical kinase-like" evidence="1">
    <location>
        <begin position="3"/>
        <end position="211"/>
    </location>
</feature>
<sequence>MDILKRSFSKDPYEIFSYFEETPCGSGSIAQSTPVAVKIIHPNVHFFLDVDLALLKLVATVLDALFPALRWVGLRQEISHLSKSFRGQADLRIEARNLDVFRANFYGCEDKVSFPIPIYPYVSCDVLVESLEIGLSIDALYPSAEHQNNSIVISHMSDQIISTVFASFLKMLLLDNFSHADLHPGNLLIQFIGHPEISSYDHSSYVEKAKTMLYKARAYFWPIAKFRASIRVSDLYDSKRISSKISFLAPQSRVFSPLEASPWLSVSSPLTSIPYFTLSLDTQKDILGLLTSDKKEIEY</sequence>
<dbReference type="PANTHER" id="PTHR45890">
    <property type="entry name" value="AARF DOMAIN CONTAINING KINASE 2 (PREDICTED)"/>
    <property type="match status" value="1"/>
</dbReference>
<feature type="non-terminal residue" evidence="2">
    <location>
        <position position="299"/>
    </location>
</feature>
<protein>
    <recommendedName>
        <fullName evidence="1">ABC1 atypical kinase-like domain-containing protein</fullName>
    </recommendedName>
</protein>
<dbReference type="Pfam" id="PF03109">
    <property type="entry name" value="ABC1"/>
    <property type="match status" value="1"/>
</dbReference>
<dbReference type="InterPro" id="IPR052402">
    <property type="entry name" value="ADCK_kinase"/>
</dbReference>
<accession>A0A098VTC5</accession>
<dbReference type="EMBL" id="JMKJ01000128">
    <property type="protein sequence ID" value="KGG52069.1"/>
    <property type="molecule type" value="Genomic_DNA"/>
</dbReference>
<dbReference type="PANTHER" id="PTHR45890:SF1">
    <property type="entry name" value="AARF DOMAIN CONTAINING KINASE 2"/>
    <property type="match status" value="1"/>
</dbReference>
<evidence type="ECO:0000259" key="1">
    <source>
        <dbReference type="Pfam" id="PF03109"/>
    </source>
</evidence>
<dbReference type="RefSeq" id="XP_013238505.1">
    <property type="nucleotide sequence ID" value="XM_013383051.1"/>
</dbReference>
<organism evidence="2 3">
    <name type="scientific">Mitosporidium daphniae</name>
    <dbReference type="NCBI Taxonomy" id="1485682"/>
    <lineage>
        <taxon>Eukaryota</taxon>
        <taxon>Fungi</taxon>
        <taxon>Fungi incertae sedis</taxon>
        <taxon>Microsporidia</taxon>
        <taxon>Mitosporidium</taxon>
    </lineage>
</organism>
<evidence type="ECO:0000313" key="2">
    <source>
        <dbReference type="EMBL" id="KGG52069.1"/>
    </source>
</evidence>
<gene>
    <name evidence="2" type="ORF">DI09_215p10</name>
</gene>
<dbReference type="InterPro" id="IPR004147">
    <property type="entry name" value="ABC1_dom"/>
</dbReference>
<dbReference type="OrthoDB" id="1290869at2759"/>
<proteinExistence type="predicted"/>
<reference evidence="2 3" key="1">
    <citation type="submission" date="2014-04" db="EMBL/GenBank/DDBJ databases">
        <title>A new species of microsporidia sheds light on the evolution of extreme parasitism.</title>
        <authorList>
            <person name="Haag K.L."/>
            <person name="James T.Y."/>
            <person name="Larsson R."/>
            <person name="Schaer T.M."/>
            <person name="Refardt D."/>
            <person name="Pombert J.-F."/>
            <person name="Ebert D."/>
        </authorList>
    </citation>
    <scope>NUCLEOTIDE SEQUENCE [LARGE SCALE GENOMIC DNA]</scope>
    <source>
        <strain evidence="2 3">UGP3</strain>
        <tissue evidence="2">Spores</tissue>
    </source>
</reference>
<dbReference type="GeneID" id="25259043"/>
<dbReference type="Proteomes" id="UP000029725">
    <property type="component" value="Unassembled WGS sequence"/>
</dbReference>
<name>A0A098VTC5_9MICR</name>
<dbReference type="InterPro" id="IPR011009">
    <property type="entry name" value="Kinase-like_dom_sf"/>
</dbReference>
<evidence type="ECO:0000313" key="3">
    <source>
        <dbReference type="Proteomes" id="UP000029725"/>
    </source>
</evidence>
<dbReference type="HOGENOM" id="CLU_930934_0_0_1"/>
<keyword evidence="3" id="KW-1185">Reference proteome</keyword>
<dbReference type="AlphaFoldDB" id="A0A098VTC5"/>